<keyword evidence="11" id="KW-0067">ATP-binding</keyword>
<keyword evidence="8 11" id="KW-0594">Phospholipid biosynthesis</keyword>
<protein>
    <recommendedName>
        <fullName evidence="11">CDP-diacylglycerol--glycerol-3-phosphate 3-phosphatidyltransferase</fullName>
        <ecNumber evidence="11">2.7.8.5</ecNumber>
    </recommendedName>
</protein>
<evidence type="ECO:0000256" key="9">
    <source>
        <dbReference type="ARBA" id="ARBA00023264"/>
    </source>
</evidence>
<feature type="domain" description="PLD phosphodiesterase" evidence="12">
    <location>
        <begin position="129"/>
        <end position="155"/>
    </location>
</feature>
<dbReference type="InterPro" id="IPR025202">
    <property type="entry name" value="PLD-like_dom"/>
</dbReference>
<name>A0AAN5IAZ1_9BILA</name>
<dbReference type="PROSITE" id="PS50035">
    <property type="entry name" value="PLD"/>
    <property type="match status" value="1"/>
</dbReference>
<evidence type="ECO:0000259" key="12">
    <source>
        <dbReference type="PROSITE" id="PS50035"/>
    </source>
</evidence>
<dbReference type="PIRSF" id="PIRSF000850">
    <property type="entry name" value="Phospholipase_D_PSS"/>
    <property type="match status" value="1"/>
</dbReference>
<comment type="similarity">
    <text evidence="3 11">Belongs to the CDP-alcohol phosphatidyltransferase class-II family.</text>
</comment>
<dbReference type="EMBL" id="BTRK01000006">
    <property type="protein sequence ID" value="GMR59353.1"/>
    <property type="molecule type" value="Genomic_DNA"/>
</dbReference>
<comment type="function">
    <text evidence="1 11">Functions in the biosynthesis of the anionic phospholipids phosphatidylglycerol and cardiolipin.</text>
</comment>
<dbReference type="PANTHER" id="PTHR12586:SF1">
    <property type="entry name" value="CDP-DIACYLGLYCEROL--GLYCEROL-3-PHOSPHATE 3-PHOSPHATIDYLTRANSFERASE, MITOCHONDRIAL"/>
    <property type="match status" value="1"/>
</dbReference>
<dbReference type="GO" id="GO:0032049">
    <property type="term" value="P:cardiolipin biosynthetic process"/>
    <property type="evidence" value="ECO:0007669"/>
    <property type="project" value="InterPro"/>
</dbReference>
<keyword evidence="11" id="KW-0496">Mitochondrion</keyword>
<dbReference type="PANTHER" id="PTHR12586">
    <property type="entry name" value="CDP-DIACYLGLYCEROL--SERINE O-PHOSPHATIDYLTRANSFERASE"/>
    <property type="match status" value="1"/>
</dbReference>
<dbReference type="SMART" id="SM00155">
    <property type="entry name" value="PLDc"/>
    <property type="match status" value="2"/>
</dbReference>
<keyword evidence="4 11" id="KW-0444">Lipid biosynthesis</keyword>
<comment type="catalytic activity">
    <reaction evidence="10 11">
        <text>a CDP-1,2-diacyl-sn-glycerol + sn-glycerol 3-phosphate = a 1,2-diacyl-sn-glycero-3-phospho-(1'-sn-glycero-3'-phosphate) + CMP + H(+)</text>
        <dbReference type="Rhea" id="RHEA:12593"/>
        <dbReference type="ChEBI" id="CHEBI:15378"/>
        <dbReference type="ChEBI" id="CHEBI:57597"/>
        <dbReference type="ChEBI" id="CHEBI:58332"/>
        <dbReference type="ChEBI" id="CHEBI:60110"/>
        <dbReference type="ChEBI" id="CHEBI:60377"/>
        <dbReference type="EC" id="2.7.8.5"/>
    </reaction>
</comment>
<keyword evidence="11" id="KW-0547">Nucleotide-binding</keyword>
<comment type="pathway">
    <text evidence="2 11">Phospholipid metabolism; phosphatidylglycerol biosynthesis; phosphatidylglycerol from CDP-diacylglycerol: step 1/2.</text>
</comment>
<dbReference type="AlphaFoldDB" id="A0AAN5IAZ1"/>
<evidence type="ECO:0000313" key="14">
    <source>
        <dbReference type="Proteomes" id="UP001328107"/>
    </source>
</evidence>
<dbReference type="CDD" id="cd09135">
    <property type="entry name" value="PLDc_PGS1_euk_1"/>
    <property type="match status" value="1"/>
</dbReference>
<dbReference type="GO" id="GO:0005524">
    <property type="term" value="F:ATP binding"/>
    <property type="evidence" value="ECO:0007669"/>
    <property type="project" value="UniProtKB-KW"/>
</dbReference>
<evidence type="ECO:0000256" key="2">
    <source>
        <dbReference type="ARBA" id="ARBA00005042"/>
    </source>
</evidence>
<evidence type="ECO:0000256" key="7">
    <source>
        <dbReference type="ARBA" id="ARBA00023098"/>
    </source>
</evidence>
<evidence type="ECO:0000256" key="4">
    <source>
        <dbReference type="ARBA" id="ARBA00022516"/>
    </source>
</evidence>
<dbReference type="Pfam" id="PF13091">
    <property type="entry name" value="PLDc_2"/>
    <property type="match status" value="1"/>
</dbReference>
<reference evidence="14" key="1">
    <citation type="submission" date="2022-10" db="EMBL/GenBank/DDBJ databases">
        <title>Genome assembly of Pristionchus species.</title>
        <authorList>
            <person name="Yoshida K."/>
            <person name="Sommer R.J."/>
        </authorList>
    </citation>
    <scope>NUCLEOTIDE SEQUENCE [LARGE SCALE GENOMIC DNA]</scope>
    <source>
        <strain evidence="14">RS5460</strain>
    </source>
</reference>
<evidence type="ECO:0000256" key="5">
    <source>
        <dbReference type="ARBA" id="ARBA00022679"/>
    </source>
</evidence>
<accession>A0AAN5IAZ1</accession>
<keyword evidence="6" id="KW-0677">Repeat</keyword>
<sequence length="445" mass="50163">MEYLTETGVEFPVHANSVRIITTPKEFYDLIIERIGSANKRVYLSSLYLGSGKHESAIVDGLSNRLEETGSLEVSILLDFMRGTRGETEGKSSTTLLKKIADKAKIFLFHTPELRGVLRSVLGERNNEIIGLQHMKLYVFDDSLLISGANLSDSYFTDRQDRYVFIENCKELADFFCSVISVVGSQSFQLCSDGSKKLGTECVHHPFQGNAPEYCSSLRDGVLSILEEAKKRKNESIDGDTKVFPLIQMGMIGIDQEYQFLRKLFSTKEPSLDMTLASGYFNATEEYENLMLNEGDYNLKILIASPDANGFAGASGLSRYIPSMYSSIAAAFLAAIEKHNRKNVELVEWSRKGWSFHAKGLWCDRGNRIDTVIGSSNYGYRSLHRDLEAQIVVSTTNQNLMKRLREERDGLLEFSSVVDSRALRRADHHVPVLVSFLSKILRRFF</sequence>
<dbReference type="InterPro" id="IPR001736">
    <property type="entry name" value="PLipase_D/transphosphatidylase"/>
</dbReference>
<dbReference type="CDD" id="cd09137">
    <property type="entry name" value="PLDc_PGS1_euk_2"/>
    <property type="match status" value="1"/>
</dbReference>
<dbReference type="GO" id="GO:0005739">
    <property type="term" value="C:mitochondrion"/>
    <property type="evidence" value="ECO:0007669"/>
    <property type="project" value="UniProtKB-SubCell"/>
</dbReference>
<evidence type="ECO:0000256" key="3">
    <source>
        <dbReference type="ARBA" id="ARBA00010682"/>
    </source>
</evidence>
<evidence type="ECO:0000256" key="1">
    <source>
        <dbReference type="ARBA" id="ARBA00003537"/>
    </source>
</evidence>
<keyword evidence="9 11" id="KW-1208">Phospholipid metabolism</keyword>
<dbReference type="Gene3D" id="3.30.870.10">
    <property type="entry name" value="Endonuclease Chain A"/>
    <property type="match status" value="2"/>
</dbReference>
<dbReference type="SUPFAM" id="SSF56024">
    <property type="entry name" value="Phospholipase D/nuclease"/>
    <property type="match status" value="2"/>
</dbReference>
<proteinExistence type="inferred from homology"/>
<comment type="caution">
    <text evidence="13">The sequence shown here is derived from an EMBL/GenBank/DDBJ whole genome shotgun (WGS) entry which is preliminary data.</text>
</comment>
<evidence type="ECO:0000256" key="10">
    <source>
        <dbReference type="ARBA" id="ARBA00048586"/>
    </source>
</evidence>
<evidence type="ECO:0000256" key="8">
    <source>
        <dbReference type="ARBA" id="ARBA00023209"/>
    </source>
</evidence>
<comment type="subcellular location">
    <subcellularLocation>
        <location evidence="11">Mitochondrion</location>
    </subcellularLocation>
</comment>
<keyword evidence="5 11" id="KW-0808">Transferase</keyword>
<dbReference type="EC" id="2.7.8.5" evidence="11"/>
<evidence type="ECO:0000256" key="11">
    <source>
        <dbReference type="RuleBase" id="RU365024"/>
    </source>
</evidence>
<dbReference type="Proteomes" id="UP001328107">
    <property type="component" value="Unassembled WGS sequence"/>
</dbReference>
<organism evidence="13 14">
    <name type="scientific">Pristionchus mayeri</name>
    <dbReference type="NCBI Taxonomy" id="1317129"/>
    <lineage>
        <taxon>Eukaryota</taxon>
        <taxon>Metazoa</taxon>
        <taxon>Ecdysozoa</taxon>
        <taxon>Nematoda</taxon>
        <taxon>Chromadorea</taxon>
        <taxon>Rhabditida</taxon>
        <taxon>Rhabditina</taxon>
        <taxon>Diplogasteromorpha</taxon>
        <taxon>Diplogasteroidea</taxon>
        <taxon>Neodiplogasteridae</taxon>
        <taxon>Pristionchus</taxon>
    </lineage>
</organism>
<keyword evidence="14" id="KW-1185">Reference proteome</keyword>
<evidence type="ECO:0000256" key="6">
    <source>
        <dbReference type="ARBA" id="ARBA00022737"/>
    </source>
</evidence>
<keyword evidence="7 11" id="KW-0443">Lipid metabolism</keyword>
<gene>
    <name evidence="13" type="ORF">PMAYCL1PPCAC_29548</name>
</gene>
<evidence type="ECO:0000313" key="13">
    <source>
        <dbReference type="EMBL" id="GMR59353.1"/>
    </source>
</evidence>
<dbReference type="GO" id="GO:0008444">
    <property type="term" value="F:CDP-diacylglycerol-glycerol-3-phosphate 3-phosphatidyltransferase activity"/>
    <property type="evidence" value="ECO:0007669"/>
    <property type="project" value="UniProtKB-EC"/>
</dbReference>
<dbReference type="InterPro" id="IPR016270">
    <property type="entry name" value="PGS1"/>
</dbReference>